<keyword evidence="6 13" id="KW-0560">Oxidoreductase</keyword>
<dbReference type="InterPro" id="IPR000846">
    <property type="entry name" value="DapB_N"/>
</dbReference>
<dbReference type="Proteomes" id="UP000199153">
    <property type="component" value="Unassembled WGS sequence"/>
</dbReference>
<dbReference type="InterPro" id="IPR022663">
    <property type="entry name" value="DapB_C"/>
</dbReference>
<sequence length="238" mass="26595">MKIALLGYGKMGKTIEEIALDRGHKITLKVDEDIESYDLTNLDADVAIDFSVPKAAFKNITTCFELGIPVVSGTTGWLDHYDKAVEVCEKHDTAFLYASNFSIGVNLFFELNEKLAEMMKNLEEYSVEVEEIHHVQKLDSPSGTAISLAQQIIANNPNKIAWQLDHAENDEIPIYARREAEVPGTHTVSYKSEIDSIEIKHTAHSRQGFAKGAVIAAEWIKGKEGIYRMQDVLAEILK</sequence>
<proteinExistence type="inferred from homology"/>
<keyword evidence="5 13" id="KW-0220">Diaminopimelate biosynthesis</keyword>
<evidence type="ECO:0000256" key="1">
    <source>
        <dbReference type="ARBA" id="ARBA00006642"/>
    </source>
</evidence>
<accession>A0A1I5BKU8</accession>
<keyword evidence="3 13" id="KW-0028">Amino-acid biosynthesis</keyword>
<dbReference type="GO" id="GO:0016726">
    <property type="term" value="F:oxidoreductase activity, acting on CH or CH2 groups, NAD or NADP as acceptor"/>
    <property type="evidence" value="ECO:0007669"/>
    <property type="project" value="UniProtKB-UniRule"/>
</dbReference>
<feature type="binding site" evidence="13">
    <location>
        <begin position="98"/>
        <end position="101"/>
    </location>
    <ligand>
        <name>NAD(+)</name>
        <dbReference type="ChEBI" id="CHEBI:57540"/>
    </ligand>
</feature>
<dbReference type="Pfam" id="PF05173">
    <property type="entry name" value="DapB_C"/>
    <property type="match status" value="1"/>
</dbReference>
<evidence type="ECO:0000256" key="3">
    <source>
        <dbReference type="ARBA" id="ARBA00022605"/>
    </source>
</evidence>
<evidence type="ECO:0000256" key="9">
    <source>
        <dbReference type="ARBA" id="ARBA00037922"/>
    </source>
</evidence>
<keyword evidence="7 13" id="KW-0520">NAD</keyword>
<feature type="binding site" evidence="13">
    <location>
        <begin position="73"/>
        <end position="75"/>
    </location>
    <ligand>
        <name>NAD(+)</name>
        <dbReference type="ChEBI" id="CHEBI:57540"/>
    </ligand>
</feature>
<dbReference type="PANTHER" id="PTHR20836:SF0">
    <property type="entry name" value="4-HYDROXY-TETRAHYDRODIPICOLINATE REDUCTASE 1, CHLOROPLASTIC-RELATED"/>
    <property type="match status" value="1"/>
</dbReference>
<protein>
    <recommendedName>
        <fullName evidence="10 13">4-hydroxy-tetrahydrodipicolinate reductase</fullName>
        <shortName evidence="13">HTPA reductase</shortName>
        <ecNumber evidence="10 13">1.17.1.8</ecNumber>
    </recommendedName>
</protein>
<dbReference type="PANTHER" id="PTHR20836">
    <property type="entry name" value="DIHYDRODIPICOLINATE REDUCTASE"/>
    <property type="match status" value="1"/>
</dbReference>
<dbReference type="PROSITE" id="PS01298">
    <property type="entry name" value="DAPB"/>
    <property type="match status" value="1"/>
</dbReference>
<feature type="domain" description="Dihydrodipicolinate reductase N-terminal" evidence="14">
    <location>
        <begin position="1"/>
        <end position="101"/>
    </location>
</feature>
<dbReference type="SUPFAM" id="SSF51735">
    <property type="entry name" value="NAD(P)-binding Rossmann-fold domains"/>
    <property type="match status" value="1"/>
</dbReference>
<dbReference type="UniPathway" id="UPA00034">
    <property type="reaction ID" value="UER00018"/>
</dbReference>
<comment type="function">
    <text evidence="13">Catalyzes the conversion of 4-hydroxy-tetrahydrodipicolinate (HTPA) to tetrahydrodipicolinate.</text>
</comment>
<keyword evidence="2 13" id="KW-0963">Cytoplasm</keyword>
<dbReference type="NCBIfam" id="TIGR00036">
    <property type="entry name" value="dapB"/>
    <property type="match status" value="1"/>
</dbReference>
<dbReference type="AlphaFoldDB" id="A0A1I5BKU8"/>
<dbReference type="RefSeq" id="WP_093410085.1">
    <property type="nucleotide sequence ID" value="NZ_FOVL01000015.1"/>
</dbReference>
<evidence type="ECO:0000256" key="5">
    <source>
        <dbReference type="ARBA" id="ARBA00022915"/>
    </source>
</evidence>
<keyword evidence="4 13" id="KW-0521">NADP</keyword>
<dbReference type="PIRSF" id="PIRSF000161">
    <property type="entry name" value="DHPR"/>
    <property type="match status" value="1"/>
</dbReference>
<comment type="similarity">
    <text evidence="1 13">Belongs to the DapB family.</text>
</comment>
<feature type="active site" description="Proton donor/acceptor" evidence="13">
    <location>
        <position position="133"/>
    </location>
</feature>
<keyword evidence="8 13" id="KW-0457">Lysine biosynthesis</keyword>
<dbReference type="HAMAP" id="MF_00102">
    <property type="entry name" value="DapB"/>
    <property type="match status" value="1"/>
</dbReference>
<name>A0A1I5BKU8_9FLAO</name>
<evidence type="ECO:0000256" key="12">
    <source>
        <dbReference type="ARBA" id="ARBA00049396"/>
    </source>
</evidence>
<dbReference type="GO" id="GO:0008839">
    <property type="term" value="F:4-hydroxy-tetrahydrodipicolinate reductase"/>
    <property type="evidence" value="ECO:0007669"/>
    <property type="project" value="UniProtKB-UniRule"/>
</dbReference>
<evidence type="ECO:0000256" key="7">
    <source>
        <dbReference type="ARBA" id="ARBA00023027"/>
    </source>
</evidence>
<feature type="domain" description="Dihydrodipicolinate reductase C-terminal" evidence="15">
    <location>
        <begin position="104"/>
        <end position="233"/>
    </location>
</feature>
<comment type="catalytic activity">
    <reaction evidence="12 13">
        <text>(S)-2,3,4,5-tetrahydrodipicolinate + NAD(+) + H2O = (2S,4S)-4-hydroxy-2,3,4,5-tetrahydrodipicolinate + NADH + H(+)</text>
        <dbReference type="Rhea" id="RHEA:35323"/>
        <dbReference type="ChEBI" id="CHEBI:15377"/>
        <dbReference type="ChEBI" id="CHEBI:15378"/>
        <dbReference type="ChEBI" id="CHEBI:16845"/>
        <dbReference type="ChEBI" id="CHEBI:57540"/>
        <dbReference type="ChEBI" id="CHEBI:57945"/>
        <dbReference type="ChEBI" id="CHEBI:67139"/>
        <dbReference type="EC" id="1.17.1.8"/>
    </reaction>
</comment>
<evidence type="ECO:0000256" key="13">
    <source>
        <dbReference type="HAMAP-Rule" id="MF_00102"/>
    </source>
</evidence>
<dbReference type="SUPFAM" id="SSF55347">
    <property type="entry name" value="Glyceraldehyde-3-phosphate dehydrogenase-like, C-terminal domain"/>
    <property type="match status" value="1"/>
</dbReference>
<dbReference type="GO" id="GO:0009089">
    <property type="term" value="P:lysine biosynthetic process via diaminopimelate"/>
    <property type="evidence" value="ECO:0007669"/>
    <property type="project" value="UniProtKB-UniRule"/>
</dbReference>
<evidence type="ECO:0000256" key="4">
    <source>
        <dbReference type="ARBA" id="ARBA00022857"/>
    </source>
</evidence>
<comment type="catalytic activity">
    <reaction evidence="11 13">
        <text>(S)-2,3,4,5-tetrahydrodipicolinate + NADP(+) + H2O = (2S,4S)-4-hydroxy-2,3,4,5-tetrahydrodipicolinate + NADPH + H(+)</text>
        <dbReference type="Rhea" id="RHEA:35331"/>
        <dbReference type="ChEBI" id="CHEBI:15377"/>
        <dbReference type="ChEBI" id="CHEBI:15378"/>
        <dbReference type="ChEBI" id="CHEBI:16845"/>
        <dbReference type="ChEBI" id="CHEBI:57783"/>
        <dbReference type="ChEBI" id="CHEBI:58349"/>
        <dbReference type="ChEBI" id="CHEBI:67139"/>
        <dbReference type="EC" id="1.17.1.8"/>
    </reaction>
</comment>
<evidence type="ECO:0000256" key="6">
    <source>
        <dbReference type="ARBA" id="ARBA00023002"/>
    </source>
</evidence>
<dbReference type="GO" id="GO:0051287">
    <property type="term" value="F:NAD binding"/>
    <property type="evidence" value="ECO:0007669"/>
    <property type="project" value="UniProtKB-UniRule"/>
</dbReference>
<dbReference type="Gene3D" id="3.40.50.720">
    <property type="entry name" value="NAD(P)-binding Rossmann-like Domain"/>
    <property type="match status" value="1"/>
</dbReference>
<evidence type="ECO:0000259" key="15">
    <source>
        <dbReference type="Pfam" id="PF05173"/>
    </source>
</evidence>
<keyword evidence="17" id="KW-1185">Reference proteome</keyword>
<comment type="subcellular location">
    <subcellularLocation>
        <location evidence="13">Cytoplasm</location>
    </subcellularLocation>
</comment>
<dbReference type="GO" id="GO:0019877">
    <property type="term" value="P:diaminopimelate biosynthetic process"/>
    <property type="evidence" value="ECO:0007669"/>
    <property type="project" value="UniProtKB-UniRule"/>
</dbReference>
<dbReference type="STRING" id="287099.SAMN05660413_02440"/>
<dbReference type="Pfam" id="PF01113">
    <property type="entry name" value="DapB_N"/>
    <property type="match status" value="1"/>
</dbReference>
<evidence type="ECO:0000313" key="17">
    <source>
        <dbReference type="Proteomes" id="UP000199153"/>
    </source>
</evidence>
<dbReference type="InterPro" id="IPR023940">
    <property type="entry name" value="DHDPR_bac"/>
</dbReference>
<feature type="binding site" evidence="13">
    <location>
        <position position="134"/>
    </location>
    <ligand>
        <name>(S)-2,3,4,5-tetrahydrodipicolinate</name>
        <dbReference type="ChEBI" id="CHEBI:16845"/>
    </ligand>
</feature>
<evidence type="ECO:0000256" key="8">
    <source>
        <dbReference type="ARBA" id="ARBA00023154"/>
    </source>
</evidence>
<dbReference type="InterPro" id="IPR036291">
    <property type="entry name" value="NAD(P)-bd_dom_sf"/>
</dbReference>
<comment type="caution">
    <text evidence="13">Was originally thought to be a dihydrodipicolinate reductase (DHDPR), catalyzing the conversion of dihydrodipicolinate to tetrahydrodipicolinate. However, it was shown in E.coli that the substrate of the enzymatic reaction is not dihydrodipicolinate (DHDP) but in fact (2S,4S)-4-hydroxy-2,3,4,5-tetrahydrodipicolinic acid (HTPA), the product released by the DapA-catalyzed reaction.</text>
</comment>
<feature type="binding site" evidence="13">
    <location>
        <begin position="143"/>
        <end position="144"/>
    </location>
    <ligand>
        <name>(S)-2,3,4,5-tetrahydrodipicolinate</name>
        <dbReference type="ChEBI" id="CHEBI:16845"/>
    </ligand>
</feature>
<evidence type="ECO:0000259" key="14">
    <source>
        <dbReference type="Pfam" id="PF01113"/>
    </source>
</evidence>
<dbReference type="InterPro" id="IPR022664">
    <property type="entry name" value="DapB_N_CS"/>
</dbReference>
<dbReference type="Gene3D" id="3.30.360.10">
    <property type="entry name" value="Dihydrodipicolinate Reductase, domain 2"/>
    <property type="match status" value="1"/>
</dbReference>
<reference evidence="16 17" key="1">
    <citation type="submission" date="2016-10" db="EMBL/GenBank/DDBJ databases">
        <authorList>
            <person name="de Groot N.N."/>
        </authorList>
    </citation>
    <scope>NUCLEOTIDE SEQUENCE [LARGE SCALE GENOMIC DNA]</scope>
    <source>
        <strain evidence="16 17">DSM 17794</strain>
    </source>
</reference>
<feature type="active site" description="Proton donor" evidence="13">
    <location>
        <position position="137"/>
    </location>
</feature>
<comment type="pathway">
    <text evidence="9 13">Amino-acid biosynthesis; L-lysine biosynthesis via DAP pathway; (S)-tetrahydrodipicolinate from L-aspartate: step 4/4.</text>
</comment>
<comment type="subunit">
    <text evidence="13">Homotetramer.</text>
</comment>
<evidence type="ECO:0000256" key="10">
    <source>
        <dbReference type="ARBA" id="ARBA00038983"/>
    </source>
</evidence>
<dbReference type="OrthoDB" id="9790352at2"/>
<dbReference type="EMBL" id="FOVL01000015">
    <property type="protein sequence ID" value="SFN75219.1"/>
    <property type="molecule type" value="Genomic_DNA"/>
</dbReference>
<gene>
    <name evidence="13" type="primary">dapB</name>
    <name evidence="16" type="ORF">SAMN05660413_02440</name>
</gene>
<dbReference type="EC" id="1.17.1.8" evidence="10 13"/>
<comment type="caution">
    <text evidence="13">Lacks conserved residue(s) required for the propagation of feature annotation.</text>
</comment>
<evidence type="ECO:0000256" key="11">
    <source>
        <dbReference type="ARBA" id="ARBA00049080"/>
    </source>
</evidence>
<evidence type="ECO:0000313" key="16">
    <source>
        <dbReference type="EMBL" id="SFN75219.1"/>
    </source>
</evidence>
<dbReference type="GO" id="GO:0005829">
    <property type="term" value="C:cytosol"/>
    <property type="evidence" value="ECO:0007669"/>
    <property type="project" value="TreeGrafter"/>
</dbReference>
<dbReference type="GO" id="GO:0050661">
    <property type="term" value="F:NADP binding"/>
    <property type="evidence" value="ECO:0007669"/>
    <property type="project" value="UniProtKB-UniRule"/>
</dbReference>
<organism evidence="16 17">
    <name type="scientific">Salegentibacter flavus</name>
    <dbReference type="NCBI Taxonomy" id="287099"/>
    <lineage>
        <taxon>Bacteria</taxon>
        <taxon>Pseudomonadati</taxon>
        <taxon>Bacteroidota</taxon>
        <taxon>Flavobacteriia</taxon>
        <taxon>Flavobacteriales</taxon>
        <taxon>Flavobacteriaceae</taxon>
        <taxon>Salegentibacter</taxon>
    </lineage>
</organism>
<evidence type="ECO:0000256" key="2">
    <source>
        <dbReference type="ARBA" id="ARBA00022490"/>
    </source>
</evidence>